<reference evidence="2 3" key="1">
    <citation type="journal article" date="2014" name="J. Biotechnol.">
        <title>Complete genome sequence of the actinobacterium Actinoplanes friuliensis HAG 010964, producer of the lipopeptide antibiotic friulimycin.</title>
        <authorList>
            <person name="Ruckert C."/>
            <person name="Szczepanowski R."/>
            <person name="Albersmeier A."/>
            <person name="Goesmann A."/>
            <person name="Fischer N."/>
            <person name="Steinkamper A."/>
            <person name="Puhler A."/>
            <person name="Biener R."/>
            <person name="Schwartz D."/>
            <person name="Kalinowski J."/>
        </authorList>
    </citation>
    <scope>NUCLEOTIDE SEQUENCE [LARGE SCALE GENOMIC DNA]</scope>
    <source>
        <strain evidence="2 3">DSM 7358</strain>
    </source>
</reference>
<evidence type="ECO:0000256" key="1">
    <source>
        <dbReference type="SAM" id="MobiDB-lite"/>
    </source>
</evidence>
<feature type="compositionally biased region" description="Basic residues" evidence="1">
    <location>
        <begin position="1"/>
        <end position="11"/>
    </location>
</feature>
<dbReference type="KEGG" id="afs:AFR_11665"/>
<dbReference type="Proteomes" id="UP000017746">
    <property type="component" value="Chromosome"/>
</dbReference>
<dbReference type="HOGENOM" id="CLU_156349_0_0_11"/>
<proteinExistence type="predicted"/>
<feature type="region of interest" description="Disordered" evidence="1">
    <location>
        <begin position="1"/>
        <end position="26"/>
    </location>
</feature>
<sequence length="134" mass="15469">MPRKPPKRLRRPDHGPAPQPQIDGLSARTHAAIRYVEDVHYWPGAVARALAGYQYLLREPGRWLPGDPVISPGLEPEADRSALQDMMAKLPPEPRRELELLLAPLDDDYMRRTLPEPGENPTPDQRWRWRDREV</sequence>
<dbReference type="AlphaFoldDB" id="U5VV04"/>
<feature type="compositionally biased region" description="Basic and acidic residues" evidence="1">
    <location>
        <begin position="125"/>
        <end position="134"/>
    </location>
</feature>
<gene>
    <name evidence="2" type="ORF">AFR_11665</name>
</gene>
<name>U5VV04_9ACTN</name>
<accession>U5VV04</accession>
<dbReference type="PATRIC" id="fig|1246995.3.peg.2376"/>
<dbReference type="EMBL" id="CP006272">
    <property type="protein sequence ID" value="AGZ40622.1"/>
    <property type="molecule type" value="Genomic_DNA"/>
</dbReference>
<protein>
    <submittedName>
        <fullName evidence="2">Uncharacterized protein</fullName>
    </submittedName>
</protein>
<keyword evidence="3" id="KW-1185">Reference proteome</keyword>
<dbReference type="OrthoDB" id="3385859at2"/>
<dbReference type="eggNOG" id="ENOG5031NBJ">
    <property type="taxonomic scope" value="Bacteria"/>
</dbReference>
<dbReference type="RefSeq" id="WP_023360648.1">
    <property type="nucleotide sequence ID" value="NC_022657.1"/>
</dbReference>
<evidence type="ECO:0000313" key="3">
    <source>
        <dbReference type="Proteomes" id="UP000017746"/>
    </source>
</evidence>
<organism evidence="2 3">
    <name type="scientific">Actinoplanes friuliensis DSM 7358</name>
    <dbReference type="NCBI Taxonomy" id="1246995"/>
    <lineage>
        <taxon>Bacteria</taxon>
        <taxon>Bacillati</taxon>
        <taxon>Actinomycetota</taxon>
        <taxon>Actinomycetes</taxon>
        <taxon>Micromonosporales</taxon>
        <taxon>Micromonosporaceae</taxon>
        <taxon>Actinoplanes</taxon>
    </lineage>
</organism>
<evidence type="ECO:0000313" key="2">
    <source>
        <dbReference type="EMBL" id="AGZ40622.1"/>
    </source>
</evidence>
<feature type="region of interest" description="Disordered" evidence="1">
    <location>
        <begin position="109"/>
        <end position="134"/>
    </location>
</feature>